<keyword evidence="1" id="KW-0812">Transmembrane</keyword>
<dbReference type="AlphaFoldDB" id="A0A2Z7A3E4"/>
<evidence type="ECO:0000313" key="3">
    <source>
        <dbReference type="Proteomes" id="UP000250235"/>
    </source>
</evidence>
<accession>A0A2Z7A3E4</accession>
<keyword evidence="1" id="KW-1133">Transmembrane helix</keyword>
<dbReference type="Proteomes" id="UP000250235">
    <property type="component" value="Unassembled WGS sequence"/>
</dbReference>
<reference evidence="2 3" key="1">
    <citation type="journal article" date="2015" name="Proc. Natl. Acad. Sci. U.S.A.">
        <title>The resurrection genome of Boea hygrometrica: A blueprint for survival of dehydration.</title>
        <authorList>
            <person name="Xiao L."/>
            <person name="Yang G."/>
            <person name="Zhang L."/>
            <person name="Yang X."/>
            <person name="Zhao S."/>
            <person name="Ji Z."/>
            <person name="Zhou Q."/>
            <person name="Hu M."/>
            <person name="Wang Y."/>
            <person name="Chen M."/>
            <person name="Xu Y."/>
            <person name="Jin H."/>
            <person name="Xiao X."/>
            <person name="Hu G."/>
            <person name="Bao F."/>
            <person name="Hu Y."/>
            <person name="Wan P."/>
            <person name="Li L."/>
            <person name="Deng X."/>
            <person name="Kuang T."/>
            <person name="Xiang C."/>
            <person name="Zhu J.K."/>
            <person name="Oliver M.J."/>
            <person name="He Y."/>
        </authorList>
    </citation>
    <scope>NUCLEOTIDE SEQUENCE [LARGE SCALE GENOMIC DNA]</scope>
    <source>
        <strain evidence="3">cv. XS01</strain>
    </source>
</reference>
<protein>
    <submittedName>
        <fullName evidence="2">Uncharacterized protein</fullName>
    </submittedName>
</protein>
<evidence type="ECO:0000313" key="2">
    <source>
        <dbReference type="EMBL" id="KZV15623.1"/>
    </source>
</evidence>
<dbReference type="EMBL" id="KV019695">
    <property type="protein sequence ID" value="KZV15623.1"/>
    <property type="molecule type" value="Genomic_DNA"/>
</dbReference>
<keyword evidence="3" id="KW-1185">Reference proteome</keyword>
<organism evidence="2 3">
    <name type="scientific">Dorcoceras hygrometricum</name>
    <dbReference type="NCBI Taxonomy" id="472368"/>
    <lineage>
        <taxon>Eukaryota</taxon>
        <taxon>Viridiplantae</taxon>
        <taxon>Streptophyta</taxon>
        <taxon>Embryophyta</taxon>
        <taxon>Tracheophyta</taxon>
        <taxon>Spermatophyta</taxon>
        <taxon>Magnoliopsida</taxon>
        <taxon>eudicotyledons</taxon>
        <taxon>Gunneridae</taxon>
        <taxon>Pentapetalae</taxon>
        <taxon>asterids</taxon>
        <taxon>lamiids</taxon>
        <taxon>Lamiales</taxon>
        <taxon>Gesneriaceae</taxon>
        <taxon>Didymocarpoideae</taxon>
        <taxon>Trichosporeae</taxon>
        <taxon>Loxocarpinae</taxon>
        <taxon>Dorcoceras</taxon>
    </lineage>
</organism>
<gene>
    <name evidence="2" type="ORF">F511_34120</name>
</gene>
<dbReference type="OrthoDB" id="784738at2759"/>
<proteinExistence type="predicted"/>
<sequence length="222" mass="25319">MSLIPLIIVISAIFTSFSMSLSALLIMISTLVFFKFSRQKPIVSKESLQQEAAASKSSYCSLPQEKQRPAPEDHQTTMWISSEVENQSEMLLPGRKEEENRKGTMIKCEIMDGHSSSDTYHEHDHSGIEWLSDMEQKQAEYFFYGSISDEENLIEIEIPSGQFCSQQEEDPYKLKLNCKLSAKEKFQEYDESGFKAYTGELSGDQEDNLIEIDIYMGSIKCS</sequence>
<feature type="transmembrane region" description="Helical" evidence="1">
    <location>
        <begin position="6"/>
        <end position="34"/>
    </location>
</feature>
<dbReference type="PANTHER" id="PTHR35708:SF3">
    <property type="entry name" value="GB|AAD25831.1"/>
    <property type="match status" value="1"/>
</dbReference>
<dbReference type="PANTHER" id="PTHR35708">
    <property type="entry name" value="GB|AAD25831.1"/>
    <property type="match status" value="1"/>
</dbReference>
<keyword evidence="1" id="KW-0472">Membrane</keyword>
<name>A0A2Z7A3E4_9LAMI</name>
<evidence type="ECO:0000256" key="1">
    <source>
        <dbReference type="SAM" id="Phobius"/>
    </source>
</evidence>